<dbReference type="AlphaFoldDB" id="A0A371RK91"/>
<proteinExistence type="predicted"/>
<protein>
    <recommendedName>
        <fullName evidence="4">Cell envelope integrity protein TolA</fullName>
    </recommendedName>
</protein>
<evidence type="ECO:0000313" key="3">
    <source>
        <dbReference type="Proteomes" id="UP000264589"/>
    </source>
</evidence>
<feature type="compositionally biased region" description="Basic and acidic residues" evidence="1">
    <location>
        <begin position="20"/>
        <end position="33"/>
    </location>
</feature>
<gene>
    <name evidence="2" type="ORF">DX908_11705</name>
</gene>
<feature type="compositionally biased region" description="Acidic residues" evidence="1">
    <location>
        <begin position="1"/>
        <end position="15"/>
    </location>
</feature>
<comment type="caution">
    <text evidence="2">The sequence shown here is derived from an EMBL/GenBank/DDBJ whole genome shotgun (WGS) entry which is preliminary data.</text>
</comment>
<evidence type="ECO:0000313" key="2">
    <source>
        <dbReference type="EMBL" id="RFB05872.1"/>
    </source>
</evidence>
<evidence type="ECO:0000256" key="1">
    <source>
        <dbReference type="SAM" id="MobiDB-lite"/>
    </source>
</evidence>
<evidence type="ECO:0008006" key="4">
    <source>
        <dbReference type="Google" id="ProtNLM"/>
    </source>
</evidence>
<dbReference type="EMBL" id="QUQO01000001">
    <property type="protein sequence ID" value="RFB05872.1"/>
    <property type="molecule type" value="Genomic_DNA"/>
</dbReference>
<dbReference type="SUPFAM" id="SSF74653">
    <property type="entry name" value="TolA/TonB C-terminal domain"/>
    <property type="match status" value="1"/>
</dbReference>
<dbReference type="Gene3D" id="3.30.1150.10">
    <property type="match status" value="1"/>
</dbReference>
<dbReference type="InParanoid" id="A0A371RK91"/>
<organism evidence="2 3">
    <name type="scientific">Parvularcula marina</name>
    <dbReference type="NCBI Taxonomy" id="2292771"/>
    <lineage>
        <taxon>Bacteria</taxon>
        <taxon>Pseudomonadati</taxon>
        <taxon>Pseudomonadota</taxon>
        <taxon>Alphaproteobacteria</taxon>
        <taxon>Parvularculales</taxon>
        <taxon>Parvularculaceae</taxon>
        <taxon>Parvularcula</taxon>
    </lineage>
</organism>
<accession>A0A371RK91</accession>
<reference evidence="2 3" key="1">
    <citation type="submission" date="2018-08" db="EMBL/GenBank/DDBJ databases">
        <title>Parvularcula sp. SM1705, isolated from surface water of the South Sea China.</title>
        <authorList>
            <person name="Sun L."/>
        </authorList>
    </citation>
    <scope>NUCLEOTIDE SEQUENCE [LARGE SCALE GENOMIC DNA]</scope>
    <source>
        <strain evidence="2 3">SM1705</strain>
    </source>
</reference>
<keyword evidence="3" id="KW-1185">Reference proteome</keyword>
<dbReference type="Proteomes" id="UP000264589">
    <property type="component" value="Unassembled WGS sequence"/>
</dbReference>
<name>A0A371RK91_9PROT</name>
<feature type="region of interest" description="Disordered" evidence="1">
    <location>
        <begin position="1"/>
        <end position="52"/>
    </location>
</feature>
<sequence>MKPEPEPVEEEEDLLGDLANDLKDLDPDKDRNRPNIVNPGAAAGDRDQERVGEGRELTITEEALLQACVEQKYRVDKNARGWEQFIIRVRVQLNIDGSMSGPIEVLNQGEIARSGNAAYQAAARNAVAAISSCFPLDGLDPARYSNWKSFTYNFRPEDY</sequence>